<dbReference type="Pfam" id="PF01979">
    <property type="entry name" value="Amidohydro_1"/>
    <property type="match status" value="1"/>
</dbReference>
<sequence>MAALLIRGGYLYPADPEHRVIPDGAVLVESGTITAVGPTPEVEAAVSPDLRVGLEVIEARGSMILPGFVNPHWHEMFAMRFPFKGALRPPSDREDQPAFMALGGDIQGISTAFDRFADLIGQLTPDEAEAIARYSMWTQLRSGVTTLGDVGSFNHPRAMAAAARHLGLRCSLSTWAGDARCEPGQTRFRRTRDADQVLAGVEELVALAAADPTGLIRARPSAVYSVNMSDELGTGLADLVRRHDLPFATHVGALRHEVEVSRTYFGATPVRRMAELGLLSDRFTAVHCAFADDDERKLLAEARAHISLSPAKYGPAGESTVTETRAMPEYRRMGLSVSVSTDGAPLPVPGMAENMRAVWQQFNELAADPTEVRPTDALAMATRIAAEGLDWPGIGSLEPGHRADLQLVRADDWRYLLNPRPLEGFLALGGSTDVHTVIVDGRVRVADGRPVGLDETDLSRDYLDALGSFSVRCLGVDPEVVAERRRALTPTGGL</sequence>
<dbReference type="Gene3D" id="3.20.20.140">
    <property type="entry name" value="Metal-dependent hydrolases"/>
    <property type="match status" value="1"/>
</dbReference>
<evidence type="ECO:0000256" key="1">
    <source>
        <dbReference type="ARBA" id="ARBA00022801"/>
    </source>
</evidence>
<dbReference type="EMBL" id="OP432093">
    <property type="protein sequence ID" value="WAP33711.1"/>
    <property type="molecule type" value="Genomic_DNA"/>
</dbReference>
<dbReference type="PANTHER" id="PTHR43794:SF11">
    <property type="entry name" value="AMIDOHYDROLASE-RELATED DOMAIN-CONTAINING PROTEIN"/>
    <property type="match status" value="1"/>
</dbReference>
<feature type="domain" description="Amidohydrolase-related" evidence="2">
    <location>
        <begin position="63"/>
        <end position="443"/>
    </location>
</feature>
<evidence type="ECO:0000313" key="3">
    <source>
        <dbReference type="EMBL" id="WAP33711.1"/>
    </source>
</evidence>
<dbReference type="SUPFAM" id="SSF51556">
    <property type="entry name" value="Metallo-dependent hydrolases"/>
    <property type="match status" value="1"/>
</dbReference>
<proteinExistence type="predicted"/>
<keyword evidence="1" id="KW-0378">Hydrolase</keyword>
<protein>
    <submittedName>
        <fullName evidence="3">MichA</fullName>
    </submittedName>
</protein>
<accession>A0A9E9F235</accession>
<reference evidence="3" key="1">
    <citation type="submission" date="2022-09" db="EMBL/GenBank/DDBJ databases">
        <title>Genomics-driven discovery of benzoxazole alkaloids from the marine-derived Micromonospora sp. SCSIO 07395.</title>
        <authorList>
            <person name="Cheng Z.Q."/>
            <person name="Zhu Y.G."/>
        </authorList>
    </citation>
    <scope>NUCLEOTIDE SEQUENCE</scope>
    <source>
        <strain evidence="3">SCSIO 07395</strain>
    </source>
</reference>
<dbReference type="SUPFAM" id="SSF51338">
    <property type="entry name" value="Composite domain of metallo-dependent hydrolases"/>
    <property type="match status" value="1"/>
</dbReference>
<dbReference type="AlphaFoldDB" id="A0A9E9F235"/>
<dbReference type="GO" id="GO:0016810">
    <property type="term" value="F:hydrolase activity, acting on carbon-nitrogen (but not peptide) bonds"/>
    <property type="evidence" value="ECO:0007669"/>
    <property type="project" value="InterPro"/>
</dbReference>
<evidence type="ECO:0000259" key="2">
    <source>
        <dbReference type="Pfam" id="PF01979"/>
    </source>
</evidence>
<dbReference type="InterPro" id="IPR006680">
    <property type="entry name" value="Amidohydro-rel"/>
</dbReference>
<dbReference type="PANTHER" id="PTHR43794">
    <property type="entry name" value="AMINOHYDROLASE SSNA-RELATED"/>
    <property type="match status" value="1"/>
</dbReference>
<dbReference type="Gene3D" id="2.30.40.10">
    <property type="entry name" value="Urease, subunit C, domain 1"/>
    <property type="match status" value="1"/>
</dbReference>
<organism evidence="3">
    <name type="scientific">Micromonospora sp. SCSIO 07395</name>
    <dbReference type="NCBI Taxonomy" id="2998119"/>
    <lineage>
        <taxon>Bacteria</taxon>
        <taxon>Bacillati</taxon>
        <taxon>Actinomycetota</taxon>
        <taxon>Actinomycetes</taxon>
        <taxon>Micromonosporales</taxon>
        <taxon>Micromonosporaceae</taxon>
        <taxon>Micromonospora</taxon>
    </lineage>
</organism>
<dbReference type="InterPro" id="IPR011059">
    <property type="entry name" value="Metal-dep_hydrolase_composite"/>
</dbReference>
<name>A0A9E9F235_9ACTN</name>
<dbReference type="InterPro" id="IPR050287">
    <property type="entry name" value="MTA/SAH_deaminase"/>
</dbReference>
<dbReference type="InterPro" id="IPR032466">
    <property type="entry name" value="Metal_Hydrolase"/>
</dbReference>